<keyword evidence="2" id="KW-1185">Reference proteome</keyword>
<reference evidence="2" key="1">
    <citation type="submission" date="2018-12" db="EMBL/GenBank/DDBJ databases">
        <title>Tengunoibacter tsumagoiensis gen. nov., sp. nov., Dictyobacter kobayashii sp. nov., D. alpinus sp. nov., and D. joshuensis sp. nov. and description of Dictyobacteraceae fam. nov. within the order Ktedonobacterales isolated from Tengu-no-mugimeshi.</title>
        <authorList>
            <person name="Wang C.M."/>
            <person name="Zheng Y."/>
            <person name="Sakai Y."/>
            <person name="Toyoda A."/>
            <person name="Minakuchi Y."/>
            <person name="Abe K."/>
            <person name="Yokota A."/>
            <person name="Yabe S."/>
        </authorList>
    </citation>
    <scope>NUCLEOTIDE SEQUENCE [LARGE SCALE GENOMIC DNA]</scope>
    <source>
        <strain evidence="2">Uno3</strain>
    </source>
</reference>
<dbReference type="Proteomes" id="UP000287352">
    <property type="component" value="Unassembled WGS sequence"/>
</dbReference>
<name>A0A402A2D9_9CHLR</name>
<accession>A0A402A2D9</accession>
<protein>
    <submittedName>
        <fullName evidence="1">Uncharacterized protein</fullName>
    </submittedName>
</protein>
<gene>
    <name evidence="1" type="ORF">KTT_31690</name>
</gene>
<organism evidence="1 2">
    <name type="scientific">Tengunoibacter tsumagoiensis</name>
    <dbReference type="NCBI Taxonomy" id="2014871"/>
    <lineage>
        <taxon>Bacteria</taxon>
        <taxon>Bacillati</taxon>
        <taxon>Chloroflexota</taxon>
        <taxon>Ktedonobacteria</taxon>
        <taxon>Ktedonobacterales</taxon>
        <taxon>Dictyobacteraceae</taxon>
        <taxon>Tengunoibacter</taxon>
    </lineage>
</organism>
<comment type="caution">
    <text evidence="1">The sequence shown here is derived from an EMBL/GenBank/DDBJ whole genome shotgun (WGS) entry which is preliminary data.</text>
</comment>
<evidence type="ECO:0000313" key="2">
    <source>
        <dbReference type="Proteomes" id="UP000287352"/>
    </source>
</evidence>
<dbReference type="EMBL" id="BIFR01000001">
    <property type="protein sequence ID" value="GCE13310.1"/>
    <property type="molecule type" value="Genomic_DNA"/>
</dbReference>
<dbReference type="AlphaFoldDB" id="A0A402A2D9"/>
<evidence type="ECO:0000313" key="1">
    <source>
        <dbReference type="EMBL" id="GCE13310.1"/>
    </source>
</evidence>
<sequence length="189" mass="19454">MISFDTSSYTASILLFEATSLALTGVPVNTALDKSSLLPGALCAVLFFDEHNGQDAVLLATFPNGSSGLPTPLPGRLTCVAGYRQINNDTLPVNTTRTYTLTGGGTGLPSGCSGVLYTVIFTSSTNNASIQLAPHNTTLGLYATVGNLAAANTTFSGNGLLPISSTGQIDIKALTGTCLLTLYTYGYIS</sequence>
<proteinExistence type="predicted"/>